<dbReference type="Proteomes" id="UP000076555">
    <property type="component" value="Unassembled WGS sequence"/>
</dbReference>
<dbReference type="Pfam" id="PF19995">
    <property type="entry name" value="iSTAND"/>
    <property type="match status" value="1"/>
</dbReference>
<protein>
    <submittedName>
        <fullName evidence="4">Uncharacterized protein</fullName>
    </submittedName>
</protein>
<dbReference type="Pfam" id="PF19962">
    <property type="entry name" value="EAD9"/>
    <property type="match status" value="1"/>
</dbReference>
<dbReference type="AlphaFoldDB" id="A0A161V9E1"/>
<evidence type="ECO:0000259" key="3">
    <source>
        <dbReference type="Pfam" id="PF19995"/>
    </source>
</evidence>
<feature type="domain" description="Inactive STAND" evidence="3">
    <location>
        <begin position="85"/>
        <end position="247"/>
    </location>
</feature>
<feature type="coiled-coil region" evidence="1">
    <location>
        <begin position="9"/>
        <end position="66"/>
    </location>
</feature>
<evidence type="ECO:0000256" key="1">
    <source>
        <dbReference type="SAM" id="Coils"/>
    </source>
</evidence>
<keyword evidence="1" id="KW-0175">Coiled coil</keyword>
<gene>
    <name evidence="4" type="ORF">A2T98_21575</name>
</gene>
<evidence type="ECO:0000259" key="2">
    <source>
        <dbReference type="Pfam" id="PF19962"/>
    </source>
</evidence>
<dbReference type="EMBL" id="LWAJ01000284">
    <property type="protein sequence ID" value="KZL47736.1"/>
    <property type="molecule type" value="Genomic_DNA"/>
</dbReference>
<comment type="caution">
    <text evidence="4">The sequence shown here is derived from an EMBL/GenBank/DDBJ whole genome shotgun (WGS) entry which is preliminary data.</text>
</comment>
<evidence type="ECO:0000313" key="4">
    <source>
        <dbReference type="EMBL" id="KZL47736.1"/>
    </source>
</evidence>
<sequence length="335" mass="38890">MTDYIQNRLQFLQERKKVIEDDIKAIGKQYNYSYNLADKDNLDRQSNEYFQRLKKVDNEIELLKSQSNLSVIPNQQQLITQNLSKINFCEPKKTVNDILENRLGKQGGTALFLLQNTSLMRGDLCVAEIQYSLSSKSYGKFKYCPIDPLLRKDISDERSLLNAIADYFKPVESHPNDQQYVQNIIDQISASVQGNSIVFFDFTNWDSLLENDDKLLSWFIQYFWHPLNKKHQEISKNYASVKFILFISLGSMASESYSHLSYCYNSEDFDSLKILKLPLDNWTEVNIDDWLQEVYGLPMNTSETLAKKIYKLSNPGIPITVCSILQNNLHKLLKA</sequence>
<evidence type="ECO:0000313" key="5">
    <source>
        <dbReference type="Proteomes" id="UP000076555"/>
    </source>
</evidence>
<dbReference type="RefSeq" id="WP_063874525.1">
    <property type="nucleotide sequence ID" value="NZ_CAWMRI010000284.1"/>
</dbReference>
<accession>A0A161V9E1</accession>
<organism evidence="4 5">
    <name type="scientific">Nodularia spumigena CENA596</name>
    <dbReference type="NCBI Taxonomy" id="1819295"/>
    <lineage>
        <taxon>Bacteria</taxon>
        <taxon>Bacillati</taxon>
        <taxon>Cyanobacteriota</taxon>
        <taxon>Cyanophyceae</taxon>
        <taxon>Nostocales</taxon>
        <taxon>Nodulariaceae</taxon>
        <taxon>Nodularia</taxon>
    </lineage>
</organism>
<proteinExistence type="predicted"/>
<name>A0A161V9E1_NODSP</name>
<dbReference type="OrthoDB" id="467771at2"/>
<dbReference type="InterPro" id="IPR045438">
    <property type="entry name" value="EAD9"/>
</dbReference>
<dbReference type="InterPro" id="IPR045475">
    <property type="entry name" value="iSTAND"/>
</dbReference>
<feature type="domain" description="Effector-associated" evidence="2">
    <location>
        <begin position="6"/>
        <end position="62"/>
    </location>
</feature>
<reference evidence="4 5" key="1">
    <citation type="submission" date="2016-04" db="EMBL/GenBank/DDBJ databases">
        <title>Draft Genome Assembly of the Bloom-forming Cyanobacterium Nodularia spumigena Strain CENA596 in Shrimp Production Ponds.</title>
        <authorList>
            <person name="Popin R.V."/>
            <person name="Rigonato J."/>
            <person name="Abreu V.A."/>
            <person name="Andreote A.P."/>
            <person name="Silveira S.B."/>
            <person name="Odebrecht C."/>
            <person name="Fiore M.F."/>
        </authorList>
    </citation>
    <scope>NUCLEOTIDE SEQUENCE [LARGE SCALE GENOMIC DNA]</scope>
    <source>
        <strain evidence="4 5">CENA596</strain>
    </source>
</reference>